<comment type="caution">
    <text evidence="2">The sequence shown here is derived from an EMBL/GenBank/DDBJ whole genome shotgun (WGS) entry which is preliminary data.</text>
</comment>
<feature type="transmembrane region" description="Helical" evidence="1">
    <location>
        <begin position="34"/>
        <end position="51"/>
    </location>
</feature>
<keyword evidence="1" id="KW-1133">Transmembrane helix</keyword>
<dbReference type="RefSeq" id="WP_151159097.1">
    <property type="nucleotide sequence ID" value="NZ_JACHIL010000002.1"/>
</dbReference>
<keyword evidence="1" id="KW-0472">Membrane</keyword>
<gene>
    <name evidence="2" type="ORF">HNQ68_001595</name>
</gene>
<organism evidence="2 3">
    <name type="scientific">Pseudochrobactrum saccharolyticum</name>
    <dbReference type="NCBI Taxonomy" id="354352"/>
    <lineage>
        <taxon>Bacteria</taxon>
        <taxon>Pseudomonadati</taxon>
        <taxon>Pseudomonadota</taxon>
        <taxon>Alphaproteobacteria</taxon>
        <taxon>Hyphomicrobiales</taxon>
        <taxon>Brucellaceae</taxon>
        <taxon>Pseudochrobactrum</taxon>
    </lineage>
</organism>
<name>A0A7W8AIM4_9HYPH</name>
<proteinExistence type="predicted"/>
<evidence type="ECO:0000313" key="3">
    <source>
        <dbReference type="Proteomes" id="UP000531231"/>
    </source>
</evidence>
<evidence type="ECO:0000256" key="1">
    <source>
        <dbReference type="SAM" id="Phobius"/>
    </source>
</evidence>
<evidence type="ECO:0000313" key="2">
    <source>
        <dbReference type="EMBL" id="MBB5091071.1"/>
    </source>
</evidence>
<keyword evidence="1" id="KW-0812">Transmembrane</keyword>
<reference evidence="2 3" key="1">
    <citation type="submission" date="2020-08" db="EMBL/GenBank/DDBJ databases">
        <title>Genomic Encyclopedia of Type Strains, Phase IV (KMG-IV): sequencing the most valuable type-strain genomes for metagenomic binning, comparative biology and taxonomic classification.</title>
        <authorList>
            <person name="Goeker M."/>
        </authorList>
    </citation>
    <scope>NUCLEOTIDE SEQUENCE [LARGE SCALE GENOMIC DNA]</scope>
    <source>
        <strain evidence="2 3">DSM 25620</strain>
    </source>
</reference>
<dbReference type="EMBL" id="JACHIL010000002">
    <property type="protein sequence ID" value="MBB5091071.1"/>
    <property type="molecule type" value="Genomic_DNA"/>
</dbReference>
<dbReference type="Proteomes" id="UP000531231">
    <property type="component" value="Unassembled WGS sequence"/>
</dbReference>
<dbReference type="AlphaFoldDB" id="A0A7W8AIM4"/>
<keyword evidence="3" id="KW-1185">Reference proteome</keyword>
<accession>A0A7W8AIM4</accession>
<sequence>MRKNHWQDAEVKSRRYESNGENMRRQGFVRRRRQIIFLIYISASAHVALIMCLRSDIVLILHNVSIAAIFLLREWLAKVMQNVIFHAAIARKGNFDVAG</sequence>
<protein>
    <submittedName>
        <fullName evidence="2">Uncharacterized protein</fullName>
    </submittedName>
</protein>
<feature type="transmembrane region" description="Helical" evidence="1">
    <location>
        <begin position="57"/>
        <end position="76"/>
    </location>
</feature>